<dbReference type="PANTHER" id="PTHR12558">
    <property type="entry name" value="CELL DIVISION CYCLE 16,23,27"/>
    <property type="match status" value="1"/>
</dbReference>
<feature type="domain" description="TIR" evidence="3">
    <location>
        <begin position="1"/>
        <end position="124"/>
    </location>
</feature>
<dbReference type="PANTHER" id="PTHR12558:SF33">
    <property type="entry name" value="BLL7664 PROTEIN"/>
    <property type="match status" value="1"/>
</dbReference>
<dbReference type="Gene3D" id="3.40.50.10140">
    <property type="entry name" value="Toll/interleukin-1 receptor homology (TIR) domain"/>
    <property type="match status" value="1"/>
</dbReference>
<dbReference type="SUPFAM" id="SSF52200">
    <property type="entry name" value="Toll/Interleukin receptor TIR domain"/>
    <property type="match status" value="1"/>
</dbReference>
<dbReference type="Proteomes" id="UP001138751">
    <property type="component" value="Unassembled WGS sequence"/>
</dbReference>
<dbReference type="SUPFAM" id="SSF48452">
    <property type="entry name" value="TPR-like"/>
    <property type="match status" value="1"/>
</dbReference>
<evidence type="ECO:0000259" key="3">
    <source>
        <dbReference type="PROSITE" id="PS50104"/>
    </source>
</evidence>
<dbReference type="AlphaFoldDB" id="A0A9X9WX93"/>
<proteinExistence type="predicted"/>
<feature type="compositionally biased region" description="Low complexity" evidence="2">
    <location>
        <begin position="164"/>
        <end position="182"/>
    </location>
</feature>
<dbReference type="PROSITE" id="PS50104">
    <property type="entry name" value="TIR"/>
    <property type="match status" value="1"/>
</dbReference>
<keyword evidence="5" id="KW-1185">Reference proteome</keyword>
<dbReference type="InterPro" id="IPR019734">
    <property type="entry name" value="TPR_rpt"/>
</dbReference>
<dbReference type="Pfam" id="PF13676">
    <property type="entry name" value="TIR_2"/>
    <property type="match status" value="1"/>
</dbReference>
<evidence type="ECO:0000313" key="5">
    <source>
        <dbReference type="Proteomes" id="UP001138751"/>
    </source>
</evidence>
<evidence type="ECO:0000256" key="2">
    <source>
        <dbReference type="SAM" id="MobiDB-lite"/>
    </source>
</evidence>
<dbReference type="InterPro" id="IPR035897">
    <property type="entry name" value="Toll_tir_struct_dom_sf"/>
</dbReference>
<comment type="caution">
    <text evidence="4">The sequence shown here is derived from an EMBL/GenBank/DDBJ whole genome shotgun (WGS) entry which is preliminary data.</text>
</comment>
<dbReference type="EMBL" id="JAAEDM010000025">
    <property type="protein sequence ID" value="MBR0671772.1"/>
    <property type="molecule type" value="Genomic_DNA"/>
</dbReference>
<dbReference type="PROSITE" id="PS50005">
    <property type="entry name" value="TPR"/>
    <property type="match status" value="1"/>
</dbReference>
<evidence type="ECO:0000256" key="1">
    <source>
        <dbReference type="PROSITE-ProRule" id="PRU00339"/>
    </source>
</evidence>
<feature type="repeat" description="TPR" evidence="1">
    <location>
        <begin position="475"/>
        <end position="508"/>
    </location>
</feature>
<feature type="region of interest" description="Disordered" evidence="2">
    <location>
        <begin position="147"/>
        <end position="212"/>
    </location>
</feature>
<reference evidence="4" key="2">
    <citation type="journal article" date="2021" name="Syst. Appl. Microbiol.">
        <title>Roseomonas hellenica sp. nov., isolated from roots of wild-growing Alkanna tinctoria.</title>
        <authorList>
            <person name="Rat A."/>
            <person name="Naranjo H.D."/>
            <person name="Lebbe L."/>
            <person name="Cnockaert M."/>
            <person name="Krigas N."/>
            <person name="Grigoriadou K."/>
            <person name="Maloupa E."/>
            <person name="Willems A."/>
        </authorList>
    </citation>
    <scope>NUCLEOTIDE SEQUENCE</scope>
    <source>
        <strain evidence="4">LMG 31231</strain>
    </source>
</reference>
<dbReference type="Gene3D" id="3.40.50.10070">
    <property type="entry name" value="TolB, N-terminal domain"/>
    <property type="match status" value="1"/>
</dbReference>
<dbReference type="SMART" id="SM00255">
    <property type="entry name" value="TIR"/>
    <property type="match status" value="1"/>
</dbReference>
<dbReference type="GO" id="GO:0007165">
    <property type="term" value="P:signal transduction"/>
    <property type="evidence" value="ECO:0007669"/>
    <property type="project" value="InterPro"/>
</dbReference>
<evidence type="ECO:0000313" key="4">
    <source>
        <dbReference type="EMBL" id="MBR0671772.1"/>
    </source>
</evidence>
<gene>
    <name evidence="4" type="ORF">GXW76_11380</name>
</gene>
<accession>A0A9X9WX93</accession>
<sequence>MADVFISYNSRRRNIAEQLVRVLELNGYSVWHDRQLMAGAGFSQEIERELRAARAVVVVWCNLAVTSEWVREEASLAKRLRTMIPVRLERAEVPLGFGTLQSIDLSGWDGAPRSHLLDPLLLEVARLVGRDPVPQVRELMEFDKAWRRAGGSSSTPSAGGGDAGPASAPHLGASAAAVAAETAADDPRAVSTARPAPAAADAPAMPAATPLAPPDRPSIAVLPFDNLSDDQGKGYFADGIVEGIITGLSRKRWLLVIARNSTFTYRGRAVDVKQIGRELGVRYVLEGSVQISAGRLRISVQLVDTTTGAHIWAERYDRTIEDVFELQDEVSGAVVGMLSPQLERAEMTRARRKPTESLDAYDYYLRGVEFARQWTRESFTEALRLLIQATEIDPGYAAAYGAAAITYDQLDSNGWLTDRAAGAAEALRLARRAVELGKDDALALCHAAHAIARFSDSDAGAELIEVALALDPNLVQVWLTGGLIKVWQGEPEVAIQRFARAMRLSPVDPRTFVFQGGTAAAHFIAGRLDEARLWAARALRNQPAYGLALRVAAAANAMCGRAEEAQAALEALRSQDPGLRVSNLRERAPWDRESLALLAEGLRKAGLPD</sequence>
<organism evidence="4 5">
    <name type="scientific">Neoroseomonas soli</name>
    <dbReference type="NCBI Taxonomy" id="1081025"/>
    <lineage>
        <taxon>Bacteria</taxon>
        <taxon>Pseudomonadati</taxon>
        <taxon>Pseudomonadota</taxon>
        <taxon>Alphaproteobacteria</taxon>
        <taxon>Acetobacterales</taxon>
        <taxon>Acetobacteraceae</taxon>
        <taxon>Neoroseomonas</taxon>
    </lineage>
</organism>
<feature type="compositionally biased region" description="Low complexity" evidence="2">
    <location>
        <begin position="189"/>
        <end position="210"/>
    </location>
</feature>
<dbReference type="InterPro" id="IPR011990">
    <property type="entry name" value="TPR-like_helical_dom_sf"/>
</dbReference>
<keyword evidence="1" id="KW-0802">TPR repeat</keyword>
<name>A0A9X9WX93_9PROT</name>
<protein>
    <submittedName>
        <fullName evidence="4">TIR domain-containing protein</fullName>
    </submittedName>
</protein>
<dbReference type="RefSeq" id="WP_211862147.1">
    <property type="nucleotide sequence ID" value="NZ_JAAEDM010000025.1"/>
</dbReference>
<reference evidence="4" key="1">
    <citation type="submission" date="2020-01" db="EMBL/GenBank/DDBJ databases">
        <authorList>
            <person name="Rat A."/>
        </authorList>
    </citation>
    <scope>NUCLEOTIDE SEQUENCE</scope>
    <source>
        <strain evidence="4">LMG 31231</strain>
    </source>
</reference>
<dbReference type="InterPro" id="IPR000157">
    <property type="entry name" value="TIR_dom"/>
</dbReference>
<dbReference type="Gene3D" id="1.25.40.10">
    <property type="entry name" value="Tetratricopeptide repeat domain"/>
    <property type="match status" value="1"/>
</dbReference>